<dbReference type="OrthoDB" id="5015991at2759"/>
<evidence type="ECO:0000313" key="1">
    <source>
        <dbReference type="EMBL" id="PNS16232.1"/>
    </source>
</evidence>
<dbReference type="InParanoid" id="A0A2K1QMN2"/>
<reference evidence="1 2" key="1">
    <citation type="submission" date="2017-06" db="EMBL/GenBank/DDBJ databases">
        <title>Draft genome sequence of a variant of Elsinoe murrayae.</title>
        <authorList>
            <person name="Cheng Q."/>
        </authorList>
    </citation>
    <scope>NUCLEOTIDE SEQUENCE [LARGE SCALE GENOMIC DNA]</scope>
    <source>
        <strain evidence="1 2">CQ-2017a</strain>
    </source>
</reference>
<name>A0A2K1QMN2_9PEZI</name>
<evidence type="ECO:0000313" key="2">
    <source>
        <dbReference type="Proteomes" id="UP000243797"/>
    </source>
</evidence>
<protein>
    <submittedName>
        <fullName evidence="1">Uncharacterized protein</fullName>
    </submittedName>
</protein>
<organism evidence="1 2">
    <name type="scientific">Sphaceloma murrayae</name>
    <dbReference type="NCBI Taxonomy" id="2082308"/>
    <lineage>
        <taxon>Eukaryota</taxon>
        <taxon>Fungi</taxon>
        <taxon>Dikarya</taxon>
        <taxon>Ascomycota</taxon>
        <taxon>Pezizomycotina</taxon>
        <taxon>Dothideomycetes</taxon>
        <taxon>Dothideomycetidae</taxon>
        <taxon>Myriangiales</taxon>
        <taxon>Elsinoaceae</taxon>
        <taxon>Sphaceloma</taxon>
    </lineage>
</organism>
<dbReference type="EMBL" id="NKHZ01000058">
    <property type="protein sequence ID" value="PNS16232.1"/>
    <property type="molecule type" value="Genomic_DNA"/>
</dbReference>
<dbReference type="AlphaFoldDB" id="A0A2K1QMN2"/>
<gene>
    <name evidence="1" type="ORF">CAC42_6339</name>
</gene>
<sequence>MCYYDMICFSCGDWRWDKFRARCNKEYRVGETCGMRFISQNVVMPNKCKICEKIDTKMRRREKEYERYTRWQAEGGKFKASMERAVETIRELDAEVAQLYAQRSQNRPQTLGGRR</sequence>
<keyword evidence="2" id="KW-1185">Reference proteome</keyword>
<accession>A0A2K1QMN2</accession>
<comment type="caution">
    <text evidence="1">The sequence shown here is derived from an EMBL/GenBank/DDBJ whole genome shotgun (WGS) entry which is preliminary data.</text>
</comment>
<dbReference type="Proteomes" id="UP000243797">
    <property type="component" value="Unassembled WGS sequence"/>
</dbReference>
<proteinExistence type="predicted"/>